<dbReference type="PANTHER" id="PTHR43459">
    <property type="entry name" value="ENOYL-COA HYDRATASE"/>
    <property type="match status" value="1"/>
</dbReference>
<reference evidence="2" key="1">
    <citation type="submission" date="2023-03" db="EMBL/GenBank/DDBJ databases">
        <title>Massive genome expansion in bonnet fungi (Mycena s.s.) driven by repeated elements and novel gene families across ecological guilds.</title>
        <authorList>
            <consortium name="Lawrence Berkeley National Laboratory"/>
            <person name="Harder C.B."/>
            <person name="Miyauchi S."/>
            <person name="Viragh M."/>
            <person name="Kuo A."/>
            <person name="Thoen E."/>
            <person name="Andreopoulos B."/>
            <person name="Lu D."/>
            <person name="Skrede I."/>
            <person name="Drula E."/>
            <person name="Henrissat B."/>
            <person name="Morin E."/>
            <person name="Kohler A."/>
            <person name="Barry K."/>
            <person name="LaButti K."/>
            <person name="Morin E."/>
            <person name="Salamov A."/>
            <person name="Lipzen A."/>
            <person name="Mereny Z."/>
            <person name="Hegedus B."/>
            <person name="Baldrian P."/>
            <person name="Stursova M."/>
            <person name="Weitz H."/>
            <person name="Taylor A."/>
            <person name="Grigoriev I.V."/>
            <person name="Nagy L.G."/>
            <person name="Martin F."/>
            <person name="Kauserud H."/>
        </authorList>
    </citation>
    <scope>NUCLEOTIDE SEQUENCE</scope>
    <source>
        <strain evidence="2">CBHHK067</strain>
    </source>
</reference>
<dbReference type="PANTHER" id="PTHR43459:SF1">
    <property type="entry name" value="EG:BACN32G11.4 PROTEIN"/>
    <property type="match status" value="1"/>
</dbReference>
<evidence type="ECO:0000256" key="1">
    <source>
        <dbReference type="SAM" id="Phobius"/>
    </source>
</evidence>
<organism evidence="2 3">
    <name type="scientific">Mycena rosella</name>
    <name type="common">Pink bonnet</name>
    <name type="synonym">Agaricus rosellus</name>
    <dbReference type="NCBI Taxonomy" id="1033263"/>
    <lineage>
        <taxon>Eukaryota</taxon>
        <taxon>Fungi</taxon>
        <taxon>Dikarya</taxon>
        <taxon>Basidiomycota</taxon>
        <taxon>Agaricomycotina</taxon>
        <taxon>Agaricomycetes</taxon>
        <taxon>Agaricomycetidae</taxon>
        <taxon>Agaricales</taxon>
        <taxon>Marasmiineae</taxon>
        <taxon>Mycenaceae</taxon>
        <taxon>Mycena</taxon>
    </lineage>
</organism>
<dbReference type="InterPro" id="IPR029045">
    <property type="entry name" value="ClpP/crotonase-like_dom_sf"/>
</dbReference>
<feature type="transmembrane region" description="Helical" evidence="1">
    <location>
        <begin position="66"/>
        <end position="86"/>
    </location>
</feature>
<sequence>MVGLTHDNSGFFPLPALRILKIDAKLLTAQVARIVKPRRDPLAGSGCLDVLEATTPVLEVGLKTQLLAILLTTFALLLTTVALLSLSTSAARYPSYGTLQTTKSSGVLNVAINNTHSPINLFDQFVQSDLANLIETLQANDTDVRVVVFSSANLEFFLAHIDINYFLPGYESPLPVFDVSIPELTFPVALLWNITQLPQATIAVIEGRARGIGNEFLMSCDMRFASKSPSVLLSQLETSFGANPGSGGSMYLAHEIGRGRAFEYVVSSTDIDAVTADRIGWINRAFDTSRELHSYVQGLAARIALFPAAGIAGTKQGINAASRPPLEVIIQDAQKVIETLGASPAVQAFSEKFLAATHNQTVGPFELNYGEKLVELYQ</sequence>
<gene>
    <name evidence="2" type="ORF">B0H17DRAFT_1209626</name>
</gene>
<dbReference type="InterPro" id="IPR001753">
    <property type="entry name" value="Enoyl-CoA_hydra/iso"/>
</dbReference>
<comment type="caution">
    <text evidence="2">The sequence shown here is derived from an EMBL/GenBank/DDBJ whole genome shotgun (WGS) entry which is preliminary data.</text>
</comment>
<dbReference type="AlphaFoldDB" id="A0AAD7G5I6"/>
<proteinExistence type="predicted"/>
<protein>
    <submittedName>
        <fullName evidence="2">ClpP/crotonase-like domain-containing protein</fullName>
    </submittedName>
</protein>
<dbReference type="CDD" id="cd06558">
    <property type="entry name" value="crotonase-like"/>
    <property type="match status" value="1"/>
</dbReference>
<dbReference type="EMBL" id="JARKIE010000186">
    <property type="protein sequence ID" value="KAJ7669663.1"/>
    <property type="molecule type" value="Genomic_DNA"/>
</dbReference>
<keyword evidence="3" id="KW-1185">Reference proteome</keyword>
<accession>A0AAD7G5I6</accession>
<dbReference type="Gene3D" id="3.90.226.10">
    <property type="entry name" value="2-enoyl-CoA Hydratase, Chain A, domain 1"/>
    <property type="match status" value="1"/>
</dbReference>
<keyword evidence="1" id="KW-0472">Membrane</keyword>
<dbReference type="Proteomes" id="UP001221757">
    <property type="component" value="Unassembled WGS sequence"/>
</dbReference>
<name>A0AAD7G5I6_MYCRO</name>
<dbReference type="SUPFAM" id="SSF52096">
    <property type="entry name" value="ClpP/crotonase"/>
    <property type="match status" value="1"/>
</dbReference>
<keyword evidence="1" id="KW-0812">Transmembrane</keyword>
<keyword evidence="1" id="KW-1133">Transmembrane helix</keyword>
<evidence type="ECO:0000313" key="2">
    <source>
        <dbReference type="EMBL" id="KAJ7669663.1"/>
    </source>
</evidence>
<evidence type="ECO:0000313" key="3">
    <source>
        <dbReference type="Proteomes" id="UP001221757"/>
    </source>
</evidence>
<dbReference type="Pfam" id="PF00378">
    <property type="entry name" value="ECH_1"/>
    <property type="match status" value="1"/>
</dbReference>